<sequence>MLSRKRGFTLHLRVAALLAGTIPLMAACSPISDPAPSPPSGASASTTVCDVSGGVEARTKDFLTAYNAGHASADSYFSRDGGFKWYSETPVRMGTQARDRNSLGVFLQQRHREGDQLTLKEFQLNTGGNFVMVLDRNGVQLDSKGAIHCASGEFIVWSIGPNPGPG</sequence>
<dbReference type="AlphaFoldDB" id="A0A9W6QWQ2"/>
<proteinExistence type="predicted"/>
<feature type="signal peptide" evidence="1">
    <location>
        <begin position="1"/>
        <end position="26"/>
    </location>
</feature>
<dbReference type="RefSeq" id="WP_156960708.1">
    <property type="nucleotide sequence ID" value="NZ_BSTI01000003.1"/>
</dbReference>
<evidence type="ECO:0000256" key="1">
    <source>
        <dbReference type="SAM" id="SignalP"/>
    </source>
</evidence>
<evidence type="ECO:0000313" key="3">
    <source>
        <dbReference type="Proteomes" id="UP001165136"/>
    </source>
</evidence>
<comment type="caution">
    <text evidence="2">The sequence shown here is derived from an EMBL/GenBank/DDBJ whole genome shotgun (WGS) entry which is preliminary data.</text>
</comment>
<dbReference type="PROSITE" id="PS51257">
    <property type="entry name" value="PROKAR_LIPOPROTEIN"/>
    <property type="match status" value="1"/>
</dbReference>
<feature type="chain" id="PRO_5040735183" evidence="1">
    <location>
        <begin position="27"/>
        <end position="166"/>
    </location>
</feature>
<dbReference type="EMBL" id="BSTI01000003">
    <property type="protein sequence ID" value="GLY64964.1"/>
    <property type="molecule type" value="Genomic_DNA"/>
</dbReference>
<evidence type="ECO:0000313" key="2">
    <source>
        <dbReference type="EMBL" id="GLY64964.1"/>
    </source>
</evidence>
<reference evidence="2" key="1">
    <citation type="submission" date="2023-03" db="EMBL/GenBank/DDBJ databases">
        <title>Amycolatopsis taiwanensis NBRC 103393.</title>
        <authorList>
            <person name="Ichikawa N."/>
            <person name="Sato H."/>
            <person name="Tonouchi N."/>
        </authorList>
    </citation>
    <scope>NUCLEOTIDE SEQUENCE</scope>
    <source>
        <strain evidence="2">NBRC 103393</strain>
    </source>
</reference>
<gene>
    <name evidence="2" type="ORF">Atai01_15830</name>
</gene>
<keyword evidence="1" id="KW-0732">Signal</keyword>
<accession>A0A9W6QWQ2</accession>
<keyword evidence="3" id="KW-1185">Reference proteome</keyword>
<name>A0A9W6QWQ2_9PSEU</name>
<dbReference type="Proteomes" id="UP001165136">
    <property type="component" value="Unassembled WGS sequence"/>
</dbReference>
<protein>
    <submittedName>
        <fullName evidence="2">Uncharacterized protein</fullName>
    </submittedName>
</protein>
<organism evidence="2 3">
    <name type="scientific">Amycolatopsis taiwanensis</name>
    <dbReference type="NCBI Taxonomy" id="342230"/>
    <lineage>
        <taxon>Bacteria</taxon>
        <taxon>Bacillati</taxon>
        <taxon>Actinomycetota</taxon>
        <taxon>Actinomycetes</taxon>
        <taxon>Pseudonocardiales</taxon>
        <taxon>Pseudonocardiaceae</taxon>
        <taxon>Amycolatopsis</taxon>
    </lineage>
</organism>